<keyword evidence="2 6" id="KW-0949">S-adenosyl-L-methionine</keyword>
<dbReference type="SFLD" id="SFLDG01082">
    <property type="entry name" value="B12-binding_domain_containing"/>
    <property type="match status" value="1"/>
</dbReference>
<feature type="domain" description="Radical SAM core" evidence="7">
    <location>
        <begin position="312"/>
        <end position="581"/>
    </location>
</feature>
<dbReference type="PROSITE" id="PS51918">
    <property type="entry name" value="RADICAL_SAM"/>
    <property type="match status" value="1"/>
</dbReference>
<evidence type="ECO:0000256" key="2">
    <source>
        <dbReference type="ARBA" id="ARBA00022691"/>
    </source>
</evidence>
<dbReference type="GO" id="GO:0051539">
    <property type="term" value="F:4 iron, 4 sulfur cluster binding"/>
    <property type="evidence" value="ECO:0007669"/>
    <property type="project" value="UniProtKB-KW"/>
</dbReference>
<evidence type="ECO:0000256" key="6">
    <source>
        <dbReference type="HAMAP-Rule" id="MF_01251"/>
    </source>
</evidence>
<comment type="similarity">
    <text evidence="6">Belongs to the UPF0313 family.</text>
</comment>
<dbReference type="InterPro" id="IPR006638">
    <property type="entry name" value="Elp3/MiaA/NifB-like_rSAM"/>
</dbReference>
<dbReference type="InterPro" id="IPR013704">
    <property type="entry name" value="UPF0313_N"/>
</dbReference>
<dbReference type="EMBL" id="FOHQ01000005">
    <property type="protein sequence ID" value="SES98492.1"/>
    <property type="molecule type" value="Genomic_DNA"/>
</dbReference>
<dbReference type="Gene3D" id="3.80.30.20">
    <property type="entry name" value="tm_1862 like domain"/>
    <property type="match status" value="1"/>
</dbReference>
<accession>A0A1I0AVS7</accession>
<gene>
    <name evidence="8" type="ORF">SAMN04488587_1856</name>
</gene>
<dbReference type="InterPro" id="IPR024560">
    <property type="entry name" value="UPF0313_C"/>
</dbReference>
<keyword evidence="9" id="KW-1185">Reference proteome</keyword>
<dbReference type="GO" id="GO:0005506">
    <property type="term" value="F:iron ion binding"/>
    <property type="evidence" value="ECO:0007669"/>
    <property type="project" value="UniProtKB-UniRule"/>
</dbReference>
<evidence type="ECO:0000256" key="1">
    <source>
        <dbReference type="ARBA" id="ARBA00022485"/>
    </source>
</evidence>
<organism evidence="8 9">
    <name type="scientific">Methanococcoides vulcani</name>
    <dbReference type="NCBI Taxonomy" id="1353158"/>
    <lineage>
        <taxon>Archaea</taxon>
        <taxon>Methanobacteriati</taxon>
        <taxon>Methanobacteriota</taxon>
        <taxon>Stenosarchaea group</taxon>
        <taxon>Methanomicrobia</taxon>
        <taxon>Methanosarcinales</taxon>
        <taxon>Methanosarcinaceae</taxon>
        <taxon>Methanococcoides</taxon>
    </lineage>
</organism>
<keyword evidence="1 6" id="KW-0004">4Fe-4S</keyword>
<feature type="binding site" evidence="6">
    <location>
        <position position="333"/>
    </location>
    <ligand>
        <name>[4Fe-4S] cluster</name>
        <dbReference type="ChEBI" id="CHEBI:49883"/>
        <note>4Fe-4S-S-AdoMet</note>
    </ligand>
</feature>
<dbReference type="Pfam" id="PF11842">
    <property type="entry name" value="DUF3362"/>
    <property type="match status" value="1"/>
</dbReference>
<dbReference type="InterPro" id="IPR020612">
    <property type="entry name" value="Methylthiotransferase_CS"/>
</dbReference>
<dbReference type="Pfam" id="PF08497">
    <property type="entry name" value="Radical_SAM_N"/>
    <property type="match status" value="1"/>
</dbReference>
<evidence type="ECO:0000256" key="4">
    <source>
        <dbReference type="ARBA" id="ARBA00023004"/>
    </source>
</evidence>
<dbReference type="RefSeq" id="WP_091690309.1">
    <property type="nucleotide sequence ID" value="NZ_CAAGSJ010000006.1"/>
</dbReference>
<evidence type="ECO:0000313" key="8">
    <source>
        <dbReference type="EMBL" id="SES98492.1"/>
    </source>
</evidence>
<dbReference type="Pfam" id="PF04055">
    <property type="entry name" value="Radical_SAM"/>
    <property type="match status" value="1"/>
</dbReference>
<comment type="cofactor">
    <cofactor evidence="6">
        <name>[4Fe-4S] cluster</name>
        <dbReference type="ChEBI" id="CHEBI:49883"/>
    </cofactor>
    <text evidence="6">Binds 1 [4Fe-4S] cluster. The cluster is coordinated with 3 cysteines and an exchangeable S-adenosyl-L-methionine.</text>
</comment>
<keyword evidence="5 6" id="KW-0411">Iron-sulfur</keyword>
<dbReference type="AlphaFoldDB" id="A0A1I0AVS7"/>
<dbReference type="Proteomes" id="UP000243338">
    <property type="component" value="Unassembled WGS sequence"/>
</dbReference>
<evidence type="ECO:0000256" key="3">
    <source>
        <dbReference type="ARBA" id="ARBA00022723"/>
    </source>
</evidence>
<feature type="binding site" evidence="6">
    <location>
        <position position="326"/>
    </location>
    <ligand>
        <name>[4Fe-4S] cluster</name>
        <dbReference type="ChEBI" id="CHEBI:49883"/>
        <note>4Fe-4S-S-AdoMet</note>
    </ligand>
</feature>
<dbReference type="NCBIfam" id="TIGR03904">
    <property type="entry name" value="SAM_YgiQ"/>
    <property type="match status" value="1"/>
</dbReference>
<dbReference type="PANTHER" id="PTHR32331">
    <property type="entry name" value="UPF0313 PROTEIN YGIQ"/>
    <property type="match status" value="1"/>
</dbReference>
<dbReference type="InterPro" id="IPR023404">
    <property type="entry name" value="rSAM_horseshoe"/>
</dbReference>
<sequence length="637" mass="72818">MSGKKRKQRGSDESKFLPMDRKECKRRGWDELDIIIVTGDAYVDHPGFGATIIGRVLEDAGFRVGIIAQPEWDNTDDFMKLGRPRLFFAVAAGNTDSMVSNYTPALKPRPKDLYSPGGKTGLRPNRTTVVYSNRIKEAYPDVPIVIGGIEASLRRFAEYDYWSDKVRQSILADAPADLLVYGMGELQTAEIARRLDAGEDISSIRDIRGTAWKLEVKKWKEMKANADSTFPYVELPSYTEISSDKQLYAKAFKLMYEQQDPVRGIALIQPHPKTTIIQNPPMRQLSQEELDHVYELPYTREEHPSYKEKVPALETVKFSITTHRGCFGSCSFCAITQHQGRTVSSRSIGSIVHEAHLLTKLKGFKGNIIGVGGPSANMYAMKCKKWEKSGACKDKLCLYPEPCPSMDTSHKENIEMLRRLREIPEVKNVFVSYGVRYDLALLDPEYIEELCEHHISGQLKIAPEHYSKEVTDCMKKPGREVFEEFADIFEKTNKKLNKDQYLVTFLMSGHPACTMEDMIELAEYIKETNRYTEQVQDFTPTPMTAATCMFHTGLDPFTGKKVYVATSRREKNIQRAMMHYRDPRNQSLVYEGLKQAGRQDLIGNTWNCLISRKGKKRKHHHIQKDERFYNIRIIGNT</sequence>
<evidence type="ECO:0000259" key="7">
    <source>
        <dbReference type="PROSITE" id="PS51918"/>
    </source>
</evidence>
<dbReference type="SFLD" id="SFLDG01069">
    <property type="entry name" value="UPF0313"/>
    <property type="match status" value="1"/>
</dbReference>
<dbReference type="HAMAP" id="MF_01251">
    <property type="entry name" value="UPF0313"/>
    <property type="match status" value="1"/>
</dbReference>
<dbReference type="GO" id="GO:0003824">
    <property type="term" value="F:catalytic activity"/>
    <property type="evidence" value="ECO:0007669"/>
    <property type="project" value="InterPro"/>
</dbReference>
<dbReference type="PANTHER" id="PTHR32331:SF0">
    <property type="entry name" value="UPF0313 PROTEIN YGIQ"/>
    <property type="match status" value="1"/>
</dbReference>
<dbReference type="PROSITE" id="PS01278">
    <property type="entry name" value="MTTASE_RADICAL"/>
    <property type="match status" value="1"/>
</dbReference>
<name>A0A1I0AVS7_9EURY</name>
<dbReference type="InterPro" id="IPR058240">
    <property type="entry name" value="rSAM_sf"/>
</dbReference>
<keyword evidence="3 6" id="KW-0479">Metal-binding</keyword>
<feature type="binding site" evidence="6">
    <location>
        <position position="330"/>
    </location>
    <ligand>
        <name>[4Fe-4S] cluster</name>
        <dbReference type="ChEBI" id="CHEBI:49883"/>
        <note>4Fe-4S-S-AdoMet</note>
    </ligand>
</feature>
<reference evidence="9" key="1">
    <citation type="submission" date="2016-10" db="EMBL/GenBank/DDBJ databases">
        <authorList>
            <person name="Varghese N."/>
            <person name="Submissions S."/>
        </authorList>
    </citation>
    <scope>NUCLEOTIDE SEQUENCE [LARGE SCALE GENOMIC DNA]</scope>
    <source>
        <strain evidence="9">SLH 33</strain>
    </source>
</reference>
<protein>
    <submittedName>
        <fullName evidence="8">Uncharacterized radical SAM protein YgiQ</fullName>
    </submittedName>
</protein>
<evidence type="ECO:0000313" key="9">
    <source>
        <dbReference type="Proteomes" id="UP000243338"/>
    </source>
</evidence>
<dbReference type="SMART" id="SM00729">
    <property type="entry name" value="Elp3"/>
    <property type="match status" value="1"/>
</dbReference>
<dbReference type="InterPro" id="IPR007197">
    <property type="entry name" value="rSAM"/>
</dbReference>
<dbReference type="SFLD" id="SFLDS00029">
    <property type="entry name" value="Radical_SAM"/>
    <property type="match status" value="1"/>
</dbReference>
<dbReference type="STRING" id="1353158.SAMN04488587_1856"/>
<keyword evidence="4 6" id="KW-0408">Iron</keyword>
<evidence type="ECO:0000256" key="5">
    <source>
        <dbReference type="ARBA" id="ARBA00023014"/>
    </source>
</evidence>
<dbReference type="SUPFAM" id="SSF102114">
    <property type="entry name" value="Radical SAM enzymes"/>
    <property type="match status" value="1"/>
</dbReference>
<proteinExistence type="inferred from homology"/>
<dbReference type="InterPro" id="IPR022946">
    <property type="entry name" value="UPF0313"/>
</dbReference>